<dbReference type="Proteomes" id="UP000887116">
    <property type="component" value="Unassembled WGS sequence"/>
</dbReference>
<proteinExistence type="predicted"/>
<accession>A0A8X6IJ94</accession>
<keyword evidence="2" id="KW-1185">Reference proteome</keyword>
<feature type="non-terminal residue" evidence="1">
    <location>
        <position position="1"/>
    </location>
</feature>
<dbReference type="EMBL" id="BMAO01016027">
    <property type="protein sequence ID" value="GFR05805.1"/>
    <property type="molecule type" value="Genomic_DNA"/>
</dbReference>
<name>A0A8X6IJ94_TRICU</name>
<organism evidence="1 2">
    <name type="scientific">Trichonephila clavata</name>
    <name type="common">Joro spider</name>
    <name type="synonym">Nephila clavata</name>
    <dbReference type="NCBI Taxonomy" id="2740835"/>
    <lineage>
        <taxon>Eukaryota</taxon>
        <taxon>Metazoa</taxon>
        <taxon>Ecdysozoa</taxon>
        <taxon>Arthropoda</taxon>
        <taxon>Chelicerata</taxon>
        <taxon>Arachnida</taxon>
        <taxon>Araneae</taxon>
        <taxon>Araneomorphae</taxon>
        <taxon>Entelegynae</taxon>
        <taxon>Araneoidea</taxon>
        <taxon>Nephilidae</taxon>
        <taxon>Trichonephila</taxon>
    </lineage>
</organism>
<protein>
    <submittedName>
        <fullName evidence="1">Uncharacterized protein</fullName>
    </submittedName>
</protein>
<sequence>LFHQSIVDSSSPLDAILYSIHLELYSLLIPWRPYSLSSKIICLTEDIWCDKYRGVRS</sequence>
<gene>
    <name evidence="1" type="ORF">TNCT_627671</name>
</gene>
<evidence type="ECO:0000313" key="2">
    <source>
        <dbReference type="Proteomes" id="UP000887116"/>
    </source>
</evidence>
<evidence type="ECO:0000313" key="1">
    <source>
        <dbReference type="EMBL" id="GFR05805.1"/>
    </source>
</evidence>
<reference evidence="1" key="1">
    <citation type="submission" date="2020-07" db="EMBL/GenBank/DDBJ databases">
        <title>Multicomponent nature underlies the extraordinary mechanical properties of spider dragline silk.</title>
        <authorList>
            <person name="Kono N."/>
            <person name="Nakamura H."/>
            <person name="Mori M."/>
            <person name="Yoshida Y."/>
            <person name="Ohtoshi R."/>
            <person name="Malay A.D."/>
            <person name="Moran D.A.P."/>
            <person name="Tomita M."/>
            <person name="Numata K."/>
            <person name="Arakawa K."/>
        </authorList>
    </citation>
    <scope>NUCLEOTIDE SEQUENCE</scope>
</reference>
<comment type="caution">
    <text evidence="1">The sequence shown here is derived from an EMBL/GenBank/DDBJ whole genome shotgun (WGS) entry which is preliminary data.</text>
</comment>
<dbReference type="AlphaFoldDB" id="A0A8X6IJ94"/>